<sequence>MGRQGTSPTHHLRDFFGPKAVFHGFNLVKSSGPNSCPIVDRAGKVCAVYGGAPDDPDFMATVHDPAVEAMEQARAKASLTPDRFFHRRGNFGQLSGGDSHGGRQVEPGALVNGVINTAIFLSLISNDPFIRLAGFVTGLFANWALKLFDLYVDYMGEFYSHHTNLRRPFVNSIWSACTFNLGPYMCALGHRDFANLVFGWCAITAFGLFDWKRGGHLILWDCKLILEFPPSCTHSHPQRCNLSF</sequence>
<protein>
    <submittedName>
        <fullName evidence="1">Uncharacterized protein</fullName>
    </submittedName>
</protein>
<comment type="caution">
    <text evidence="1">The sequence shown here is derived from an EMBL/GenBank/DDBJ whole genome shotgun (WGS) entry which is preliminary data.</text>
</comment>
<dbReference type="AlphaFoldDB" id="A0A8H7DHJ2"/>
<dbReference type="OrthoDB" id="3202607at2759"/>
<evidence type="ECO:0000313" key="2">
    <source>
        <dbReference type="Proteomes" id="UP000620124"/>
    </source>
</evidence>
<reference evidence="1" key="1">
    <citation type="submission" date="2020-05" db="EMBL/GenBank/DDBJ databases">
        <title>Mycena genomes resolve the evolution of fungal bioluminescence.</title>
        <authorList>
            <person name="Tsai I.J."/>
        </authorList>
    </citation>
    <scope>NUCLEOTIDE SEQUENCE</scope>
    <source>
        <strain evidence="1">CCC161011</strain>
    </source>
</reference>
<name>A0A8H7DHJ2_9AGAR</name>
<proteinExistence type="predicted"/>
<accession>A0A8H7DHJ2</accession>
<dbReference type="Proteomes" id="UP000620124">
    <property type="component" value="Unassembled WGS sequence"/>
</dbReference>
<organism evidence="1 2">
    <name type="scientific">Mycena venus</name>
    <dbReference type="NCBI Taxonomy" id="2733690"/>
    <lineage>
        <taxon>Eukaryota</taxon>
        <taxon>Fungi</taxon>
        <taxon>Dikarya</taxon>
        <taxon>Basidiomycota</taxon>
        <taxon>Agaricomycotina</taxon>
        <taxon>Agaricomycetes</taxon>
        <taxon>Agaricomycetidae</taxon>
        <taxon>Agaricales</taxon>
        <taxon>Marasmiineae</taxon>
        <taxon>Mycenaceae</taxon>
        <taxon>Mycena</taxon>
    </lineage>
</organism>
<dbReference type="EMBL" id="JACAZI010000001">
    <property type="protein sequence ID" value="KAF7372463.1"/>
    <property type="molecule type" value="Genomic_DNA"/>
</dbReference>
<gene>
    <name evidence="1" type="ORF">MVEN_00107900</name>
</gene>
<keyword evidence="2" id="KW-1185">Reference proteome</keyword>
<evidence type="ECO:0000313" key="1">
    <source>
        <dbReference type="EMBL" id="KAF7372463.1"/>
    </source>
</evidence>